<feature type="transmembrane region" description="Helical" evidence="1">
    <location>
        <begin position="155"/>
        <end position="177"/>
    </location>
</feature>
<keyword evidence="3" id="KW-1185">Reference proteome</keyword>
<proteinExistence type="predicted"/>
<feature type="transmembrane region" description="Helical" evidence="1">
    <location>
        <begin position="34"/>
        <end position="62"/>
    </location>
</feature>
<dbReference type="Proteomes" id="UP001642409">
    <property type="component" value="Unassembled WGS sequence"/>
</dbReference>
<organism evidence="2 3">
    <name type="scientific">Hexamita inflata</name>
    <dbReference type="NCBI Taxonomy" id="28002"/>
    <lineage>
        <taxon>Eukaryota</taxon>
        <taxon>Metamonada</taxon>
        <taxon>Diplomonadida</taxon>
        <taxon>Hexamitidae</taxon>
        <taxon>Hexamitinae</taxon>
        <taxon>Hexamita</taxon>
    </lineage>
</organism>
<reference evidence="2 3" key="1">
    <citation type="submission" date="2024-07" db="EMBL/GenBank/DDBJ databases">
        <authorList>
            <person name="Akdeniz Z."/>
        </authorList>
    </citation>
    <scope>NUCLEOTIDE SEQUENCE [LARGE SCALE GENOMIC DNA]</scope>
</reference>
<sequence>MLQPAIDKENQHIFHQKQNKYIIKYIKGNISSKYLFWHVIFGTILIITCFVITGILSTKFNIMIDTFSTLGSWASWRNPKGWFMFSIGLIVSLFVVLPLIPYQHCRIKYVNKVLSYLVTVSLYLGCLCFLMVAFFPTVRTSISGGKIKFSNVHGISALSGGALFIIGYLMLFIMVLIDKCNKKIVWSGVHSVNDCIGGILYYSINCKRYLDRNLPAKVQKRSLNR</sequence>
<comment type="caution">
    <text evidence="2">The sequence shown here is derived from an EMBL/GenBank/DDBJ whole genome shotgun (WGS) entry which is preliminary data.</text>
</comment>
<evidence type="ECO:0008006" key="4">
    <source>
        <dbReference type="Google" id="ProtNLM"/>
    </source>
</evidence>
<keyword evidence="1" id="KW-0472">Membrane</keyword>
<feature type="transmembrane region" description="Helical" evidence="1">
    <location>
        <begin position="82"/>
        <end position="102"/>
    </location>
</feature>
<evidence type="ECO:0000313" key="2">
    <source>
        <dbReference type="EMBL" id="CAL6002418.1"/>
    </source>
</evidence>
<keyword evidence="1" id="KW-1133">Transmembrane helix</keyword>
<accession>A0ABP1HUL6</accession>
<feature type="transmembrane region" description="Helical" evidence="1">
    <location>
        <begin position="114"/>
        <end position="135"/>
    </location>
</feature>
<gene>
    <name evidence="2" type="ORF">HINF_LOCUS17912</name>
</gene>
<name>A0ABP1HUL6_9EUKA</name>
<evidence type="ECO:0000256" key="1">
    <source>
        <dbReference type="SAM" id="Phobius"/>
    </source>
</evidence>
<dbReference type="EMBL" id="CAXDID020000045">
    <property type="protein sequence ID" value="CAL6002418.1"/>
    <property type="molecule type" value="Genomic_DNA"/>
</dbReference>
<protein>
    <recommendedName>
        <fullName evidence="4">Cytochrome b561 domain-containing protein</fullName>
    </recommendedName>
</protein>
<keyword evidence="1" id="KW-0812">Transmembrane</keyword>
<evidence type="ECO:0000313" key="3">
    <source>
        <dbReference type="Proteomes" id="UP001642409"/>
    </source>
</evidence>